<evidence type="ECO:0000256" key="1">
    <source>
        <dbReference type="SAM" id="MobiDB-lite"/>
    </source>
</evidence>
<accession>A0A0F9P1W1</accession>
<dbReference type="EMBL" id="LAZR01002913">
    <property type="protein sequence ID" value="KKN24054.1"/>
    <property type="molecule type" value="Genomic_DNA"/>
</dbReference>
<name>A0A0F9P1W1_9ZZZZ</name>
<comment type="caution">
    <text evidence="2">The sequence shown here is derived from an EMBL/GenBank/DDBJ whole genome shotgun (WGS) entry which is preliminary data.</text>
</comment>
<gene>
    <name evidence="2" type="ORF">LCGC14_0898780</name>
</gene>
<feature type="region of interest" description="Disordered" evidence="1">
    <location>
        <begin position="1"/>
        <end position="23"/>
    </location>
</feature>
<reference evidence="2" key="1">
    <citation type="journal article" date="2015" name="Nature">
        <title>Complex archaea that bridge the gap between prokaryotes and eukaryotes.</title>
        <authorList>
            <person name="Spang A."/>
            <person name="Saw J.H."/>
            <person name="Jorgensen S.L."/>
            <person name="Zaremba-Niedzwiedzka K."/>
            <person name="Martijn J."/>
            <person name="Lind A.E."/>
            <person name="van Eijk R."/>
            <person name="Schleper C."/>
            <person name="Guy L."/>
            <person name="Ettema T.J."/>
        </authorList>
    </citation>
    <scope>NUCLEOTIDE SEQUENCE</scope>
</reference>
<dbReference type="AlphaFoldDB" id="A0A0F9P1W1"/>
<protein>
    <submittedName>
        <fullName evidence="2">Uncharacterized protein</fullName>
    </submittedName>
</protein>
<sequence length="203" mass="21734">MEFPTPQTEGRTRGINTVPDDPNAGLLARPTEYEAQSFFDQVLSYVNNYGGSIPVAQTVKGIESQQKAAPIGNVTPSAFGTISTVLESARAVESTWKTIADKIIKDRGLVIQSDYPGAMVPGPIPAPRVENYSGANSMNKALSDIKRAGEEFVNQVKGMFNLGYDGPQDQTGVPIEEHKGLFRRDIGPKATAATLLLGILLLG</sequence>
<proteinExistence type="predicted"/>
<evidence type="ECO:0000313" key="2">
    <source>
        <dbReference type="EMBL" id="KKN24054.1"/>
    </source>
</evidence>
<organism evidence="2">
    <name type="scientific">marine sediment metagenome</name>
    <dbReference type="NCBI Taxonomy" id="412755"/>
    <lineage>
        <taxon>unclassified sequences</taxon>
        <taxon>metagenomes</taxon>
        <taxon>ecological metagenomes</taxon>
    </lineage>
</organism>